<gene>
    <name evidence="2" type="ORF">J2Y69_001774</name>
</gene>
<evidence type="ECO:0008006" key="4">
    <source>
        <dbReference type="Google" id="ProtNLM"/>
    </source>
</evidence>
<dbReference type="PANTHER" id="PTHR45982:SF1">
    <property type="entry name" value="REGULATOR OF CHROMOSOME CONDENSATION"/>
    <property type="match status" value="1"/>
</dbReference>
<dbReference type="InterPro" id="IPR051553">
    <property type="entry name" value="Ran_GTPase-activating"/>
</dbReference>
<name>A0ABU1SC32_9MICO</name>
<accession>A0ABU1SC32</accession>
<sequence>MNDVTIPDGQGAVEGHRQQGETGRVHRRTIVKGAAWSVPVIATMVALPAAAASVSPLVTIEVTPNGVTNKLNDVLVTREIDTTVTVKLADGSPDTSLKTVTVTLGPGLKFADDTSTYVYSGTGSSFQIPTTNRVTGEFAGPSTITAVVTSAPTVPSTTLPITVSPGSFYSLGRHDAFFGNEKATGIVGPSENQFRINQPAVFDSFYPVIVRSGQTVAHLSQGGWTAQGFAVTTDGALLGWGRNVNYELGTGDDVPHPALSPLEVLPAGSVAQAESMEDGIIILKTDGSVLSSTGSVRFPEGQGGNGGVATTSPTPVLTAPGVPLGSNIVKVATGPTNGYALDADGAVWSWGHGVAGGNGDGSNDDNKYASPVTFPAGVTIVDIAAAGVDINGAASVKAVDSDGNVWTWGRGDRNLSGMNAGSTPTPTIIPGLSGVQKIWGDFTGFAAKTASGDVYVWGDANVEGAQNMLGLNGASAATPTLVPELAGADRVVFSQFSGAAKFPDGTVKTWGNSENGTPGPIAVPTTLEGFSNVTDIGTYRWGLYVKGDYVSPIPVPTRDRGIV</sequence>
<proteinExistence type="predicted"/>
<dbReference type="InterPro" id="IPR009091">
    <property type="entry name" value="RCC1/BLIP-II"/>
</dbReference>
<dbReference type="SUPFAM" id="SSF50985">
    <property type="entry name" value="RCC1/BLIP-II"/>
    <property type="match status" value="1"/>
</dbReference>
<protein>
    <recommendedName>
        <fullName evidence="4">Alpha-tubulin suppressor</fullName>
    </recommendedName>
</protein>
<dbReference type="InterPro" id="IPR000408">
    <property type="entry name" value="Reg_chr_condens"/>
</dbReference>
<organism evidence="2 3">
    <name type="scientific">Microbacterium resistens</name>
    <dbReference type="NCBI Taxonomy" id="156977"/>
    <lineage>
        <taxon>Bacteria</taxon>
        <taxon>Bacillati</taxon>
        <taxon>Actinomycetota</taxon>
        <taxon>Actinomycetes</taxon>
        <taxon>Micrococcales</taxon>
        <taxon>Microbacteriaceae</taxon>
        <taxon>Microbacterium</taxon>
    </lineage>
</organism>
<evidence type="ECO:0000313" key="3">
    <source>
        <dbReference type="Proteomes" id="UP001259347"/>
    </source>
</evidence>
<evidence type="ECO:0000313" key="2">
    <source>
        <dbReference type="EMBL" id="MDR6867175.1"/>
    </source>
</evidence>
<dbReference type="EMBL" id="JAVDUM010000006">
    <property type="protein sequence ID" value="MDR6867175.1"/>
    <property type="molecule type" value="Genomic_DNA"/>
</dbReference>
<dbReference type="PROSITE" id="PS50012">
    <property type="entry name" value="RCC1_3"/>
    <property type="match status" value="1"/>
</dbReference>
<reference evidence="2 3" key="1">
    <citation type="submission" date="2023-07" db="EMBL/GenBank/DDBJ databases">
        <title>Sorghum-associated microbial communities from plants grown in Nebraska, USA.</title>
        <authorList>
            <person name="Schachtman D."/>
        </authorList>
    </citation>
    <scope>NUCLEOTIDE SEQUENCE [LARGE SCALE GENOMIC DNA]</scope>
    <source>
        <strain evidence="2 3">2980</strain>
    </source>
</reference>
<feature type="region of interest" description="Disordered" evidence="1">
    <location>
        <begin position="1"/>
        <end position="25"/>
    </location>
</feature>
<dbReference type="Proteomes" id="UP001259347">
    <property type="component" value="Unassembled WGS sequence"/>
</dbReference>
<dbReference type="PANTHER" id="PTHR45982">
    <property type="entry name" value="REGULATOR OF CHROMOSOME CONDENSATION"/>
    <property type="match status" value="1"/>
</dbReference>
<keyword evidence="3" id="KW-1185">Reference proteome</keyword>
<comment type="caution">
    <text evidence="2">The sequence shown here is derived from an EMBL/GenBank/DDBJ whole genome shotgun (WGS) entry which is preliminary data.</text>
</comment>
<dbReference type="RefSeq" id="WP_310019704.1">
    <property type="nucleotide sequence ID" value="NZ_JAVDUM010000006.1"/>
</dbReference>
<evidence type="ECO:0000256" key="1">
    <source>
        <dbReference type="SAM" id="MobiDB-lite"/>
    </source>
</evidence>
<dbReference type="Gene3D" id="2.130.10.30">
    <property type="entry name" value="Regulator of chromosome condensation 1/beta-lactamase-inhibitor protein II"/>
    <property type="match status" value="1"/>
</dbReference>